<accession>A0ABN0MQG6</accession>
<evidence type="ECO:0000313" key="1">
    <source>
        <dbReference type="EMBL" id="EPJ28660.1"/>
    </source>
</evidence>
<keyword evidence="2" id="KW-1185">Reference proteome</keyword>
<protein>
    <submittedName>
        <fullName evidence="1">Uncharacterized protein</fullName>
    </submittedName>
</protein>
<evidence type="ECO:0000313" key="2">
    <source>
        <dbReference type="Proteomes" id="UP000014627"/>
    </source>
</evidence>
<organism evidence="1 2">
    <name type="scientific">Chlamydia psittaci 99DC5</name>
    <dbReference type="NCBI Taxonomy" id="1112251"/>
    <lineage>
        <taxon>Bacteria</taxon>
        <taxon>Pseudomonadati</taxon>
        <taxon>Chlamydiota</taxon>
        <taxon>Chlamydiia</taxon>
        <taxon>Chlamydiales</taxon>
        <taxon>Chlamydiaceae</taxon>
        <taxon>Chlamydia/Chlamydophila group</taxon>
        <taxon>Chlamydia</taxon>
    </lineage>
</organism>
<sequence>MQQSFLYENSESDTLKILKFSSLPIRSANKAVNKKNLTQYYKSILVLISGNI</sequence>
<comment type="caution">
    <text evidence="1">The sequence shown here is derived from an EMBL/GenBank/DDBJ whole genome shotgun (WGS) entry which is preliminary data.</text>
</comment>
<proteinExistence type="predicted"/>
<dbReference type="Proteomes" id="UP000014627">
    <property type="component" value="Unassembled WGS sequence"/>
</dbReference>
<reference evidence="1 2" key="1">
    <citation type="submission" date="2013-04" db="EMBL/GenBank/DDBJ databases">
        <title>Genome sequence of Chlamydia psittaci 99DC5.</title>
        <authorList>
            <person name="Huot-Creasy H."/>
            <person name="McCracken C.L."/>
            <person name="Humphries M."/>
            <person name="Sachse K."/>
            <person name="Laroucau K."/>
            <person name="Bavoil P."/>
            <person name="Myers G.S."/>
        </authorList>
    </citation>
    <scope>NUCLEOTIDE SEQUENCE [LARGE SCALE GENOMIC DNA]</scope>
    <source>
        <strain evidence="1 2">99DC5</strain>
    </source>
</reference>
<dbReference type="EMBL" id="ATLC01000044">
    <property type="protein sequence ID" value="EPJ28660.1"/>
    <property type="molecule type" value="Genomic_DNA"/>
</dbReference>
<gene>
    <name evidence="1" type="ORF">CP99DC5_0256</name>
</gene>
<name>A0ABN0MQG6_CHLPS</name>